<dbReference type="OrthoDB" id="9805269at2"/>
<feature type="binding site" evidence="7">
    <location>
        <position position="182"/>
    </location>
    <ligand>
        <name>NAD(+)</name>
        <dbReference type="ChEBI" id="CHEBI:57540"/>
    </ligand>
</feature>
<dbReference type="InterPro" id="IPR001692">
    <property type="entry name" value="Histidinol_DH_CS"/>
</dbReference>
<evidence type="ECO:0000313" key="11">
    <source>
        <dbReference type="EMBL" id="PWJ20869.1"/>
    </source>
</evidence>
<feature type="binding site" evidence="8">
    <location>
        <position position="319"/>
    </location>
    <ligand>
        <name>substrate</name>
    </ligand>
</feature>
<evidence type="ECO:0000256" key="1">
    <source>
        <dbReference type="ARBA" id="ARBA00022723"/>
    </source>
</evidence>
<comment type="cofactor">
    <cofactor evidence="9">
        <name>Zn(2+)</name>
        <dbReference type="ChEBI" id="CHEBI:29105"/>
    </cofactor>
    <text evidence="9">Binds 1 zinc ion per subunit.</text>
</comment>
<dbReference type="Gene3D" id="3.40.50.1980">
    <property type="entry name" value="Nitrogenase molybdenum iron protein domain"/>
    <property type="match status" value="2"/>
</dbReference>
<dbReference type="Proteomes" id="UP000245839">
    <property type="component" value="Unassembled WGS sequence"/>
</dbReference>
<gene>
    <name evidence="11" type="ORF">BCF38_102115</name>
    <name evidence="12" type="ORF">SAMN05421539_102115</name>
</gene>
<feature type="binding site" evidence="9">
    <location>
        <position position="352"/>
    </location>
    <ligand>
        <name>Zn(2+)</name>
        <dbReference type="ChEBI" id="CHEBI:29105"/>
    </ligand>
</feature>
<feature type="binding site" evidence="7">
    <location>
        <position position="121"/>
    </location>
    <ligand>
        <name>NAD(+)</name>
        <dbReference type="ChEBI" id="CHEBI:57540"/>
    </ligand>
</feature>
<dbReference type="FunFam" id="3.40.50.1980:FF:000001">
    <property type="entry name" value="Histidinol dehydrogenase"/>
    <property type="match status" value="1"/>
</dbReference>
<dbReference type="EMBL" id="UETC01000002">
    <property type="protein sequence ID" value="SSA41279.1"/>
    <property type="molecule type" value="Genomic_DNA"/>
</dbReference>
<evidence type="ECO:0000256" key="5">
    <source>
        <dbReference type="PIRNR" id="PIRNR000099"/>
    </source>
</evidence>
<keyword evidence="3 5" id="KW-0560">Oxidoreductase</keyword>
<organism evidence="12 14">
    <name type="scientific">Jannaschia seohaensis</name>
    <dbReference type="NCBI Taxonomy" id="475081"/>
    <lineage>
        <taxon>Bacteria</taxon>
        <taxon>Pseudomonadati</taxon>
        <taxon>Pseudomonadota</taxon>
        <taxon>Alphaproteobacteria</taxon>
        <taxon>Rhodobacterales</taxon>
        <taxon>Roseobacteraceae</taxon>
        <taxon>Jannaschia</taxon>
    </lineage>
</organism>
<dbReference type="InterPro" id="IPR016161">
    <property type="entry name" value="Ald_DH/histidinol_DH"/>
</dbReference>
<evidence type="ECO:0000256" key="3">
    <source>
        <dbReference type="ARBA" id="ARBA00023002"/>
    </source>
</evidence>
<feature type="active site" description="Proton acceptor" evidence="6">
    <location>
        <position position="318"/>
    </location>
</feature>
<keyword evidence="2 9" id="KW-0862">Zinc</keyword>
<dbReference type="NCBIfam" id="TIGR00069">
    <property type="entry name" value="hisD"/>
    <property type="match status" value="1"/>
</dbReference>
<evidence type="ECO:0000313" key="14">
    <source>
        <dbReference type="Proteomes" id="UP000251571"/>
    </source>
</evidence>
<dbReference type="InterPro" id="IPR012131">
    <property type="entry name" value="Hstdl_DH"/>
</dbReference>
<feature type="binding site" evidence="8">
    <location>
        <position position="412"/>
    </location>
    <ligand>
        <name>substrate</name>
    </ligand>
</feature>
<keyword evidence="13" id="KW-1185">Reference proteome</keyword>
<dbReference type="GO" id="GO:0046872">
    <property type="term" value="F:metal ion binding"/>
    <property type="evidence" value="ECO:0007669"/>
    <property type="project" value="UniProtKB-KW"/>
</dbReference>
<feature type="binding site" evidence="8">
    <location>
        <position position="253"/>
    </location>
    <ligand>
        <name>substrate</name>
    </ligand>
</feature>
<dbReference type="EMBL" id="QGDJ01000002">
    <property type="protein sequence ID" value="PWJ20869.1"/>
    <property type="molecule type" value="Genomic_DNA"/>
</dbReference>
<sequence>MAEHLKTAKSEADRAEDDAKVRASVEAALKDIEARGDVAVREMAAKFDNYEPESFRLSQAEIDALIGELSDRELADIKFAQEQVRNFARIQRDSMKDVEVETMPGVILGHRNIPVQSVGCYVPGGKFPMVASAHMSVATASVAGVPRIVACTPPFKGKPNPAVIAAMHLGGAHEIHVLGGIQAVGAMAIGTETIEPVHMLVGPGNAYVAEAKRQLFGRVGIDLFAGPTETMVIADHTVDAEICATDLLGQAEHGYNSPAVMLTTSRKLAEATQAEIDRLLGILPTAETARVSWEEYGEVILCEDHDEMLALANDIASEHVQVMTDRDDWYLENMHSYGALFLGPRTNVSNGDKVIGTNHTLPTKKAGRYTGGLWVGKFIKTHSYQKITTDEAATLIGEYGSRLCMLEGFVGHAEQCNVRVRRYGGVNVPYGAGAPYREAAE</sequence>
<dbReference type="PIRSF" id="PIRSF000099">
    <property type="entry name" value="Histidinol_dh"/>
    <property type="match status" value="1"/>
</dbReference>
<dbReference type="Gene3D" id="1.20.5.1300">
    <property type="match status" value="1"/>
</dbReference>
<feature type="binding site" evidence="9">
    <location>
        <position position="250"/>
    </location>
    <ligand>
        <name>Zn(2+)</name>
        <dbReference type="ChEBI" id="CHEBI:29105"/>
    </ligand>
</feature>
<dbReference type="Proteomes" id="UP000251571">
    <property type="component" value="Unassembled WGS sequence"/>
</dbReference>
<proteinExistence type="inferred from homology"/>
<evidence type="ECO:0000256" key="9">
    <source>
        <dbReference type="PIRSR" id="PIRSR000099-4"/>
    </source>
</evidence>
<evidence type="ECO:0000313" key="12">
    <source>
        <dbReference type="EMBL" id="SSA41279.1"/>
    </source>
</evidence>
<dbReference type="PANTHER" id="PTHR21256">
    <property type="entry name" value="HISTIDINOL DEHYDROGENASE HDH"/>
    <property type="match status" value="1"/>
</dbReference>
<dbReference type="InterPro" id="IPR022695">
    <property type="entry name" value="Histidinol_DH_monofunct"/>
</dbReference>
<dbReference type="GO" id="GO:0000105">
    <property type="term" value="P:L-histidine biosynthetic process"/>
    <property type="evidence" value="ECO:0007669"/>
    <property type="project" value="InterPro"/>
</dbReference>
<dbReference type="PRINTS" id="PR00083">
    <property type="entry name" value="HOLDHDRGNASE"/>
</dbReference>
<dbReference type="CDD" id="cd06572">
    <property type="entry name" value="Histidinol_dh"/>
    <property type="match status" value="1"/>
</dbReference>
<feature type="binding site" evidence="8">
    <location>
        <position position="352"/>
    </location>
    <ligand>
        <name>substrate</name>
    </ligand>
</feature>
<dbReference type="GO" id="GO:0051287">
    <property type="term" value="F:NAD binding"/>
    <property type="evidence" value="ECO:0007669"/>
    <property type="project" value="InterPro"/>
</dbReference>
<feature type="binding site" evidence="9">
    <location>
        <position position="253"/>
    </location>
    <ligand>
        <name>Zn(2+)</name>
        <dbReference type="ChEBI" id="CHEBI:29105"/>
    </ligand>
</feature>
<dbReference type="PROSITE" id="PS00611">
    <property type="entry name" value="HISOL_DEHYDROGENASE"/>
    <property type="match status" value="1"/>
</dbReference>
<dbReference type="AlphaFoldDB" id="A0A2Y9AFC3"/>
<dbReference type="Pfam" id="PF00815">
    <property type="entry name" value="Histidinol_dh"/>
    <property type="match status" value="1"/>
</dbReference>
<evidence type="ECO:0000313" key="13">
    <source>
        <dbReference type="Proteomes" id="UP000245839"/>
    </source>
</evidence>
<keyword evidence="1 9" id="KW-0479">Metal-binding</keyword>
<evidence type="ECO:0000256" key="10">
    <source>
        <dbReference type="RuleBase" id="RU004175"/>
    </source>
</evidence>
<keyword evidence="7" id="KW-0520">NAD</keyword>
<evidence type="ECO:0000256" key="8">
    <source>
        <dbReference type="PIRSR" id="PIRSR000099-3"/>
    </source>
</evidence>
<reference evidence="12 14" key="1">
    <citation type="submission" date="2016-10" db="EMBL/GenBank/DDBJ databases">
        <authorList>
            <person name="Cai Z."/>
        </authorList>
    </citation>
    <scope>NUCLEOTIDE SEQUENCE [LARGE SCALE GENOMIC DNA]</scope>
    <source>
        <strain evidence="12 14">DSM 25227</strain>
    </source>
</reference>
<evidence type="ECO:0000256" key="6">
    <source>
        <dbReference type="PIRSR" id="PIRSR000099-1"/>
    </source>
</evidence>
<name>A0A2Y9AFC3_9RHOB</name>
<dbReference type="SUPFAM" id="SSF53720">
    <property type="entry name" value="ALDH-like"/>
    <property type="match status" value="1"/>
</dbReference>
<evidence type="ECO:0000256" key="4">
    <source>
        <dbReference type="ARBA" id="ARBA00072814"/>
    </source>
</evidence>
<feature type="binding site" evidence="9">
    <location>
        <position position="412"/>
    </location>
    <ligand>
        <name>Zn(2+)</name>
        <dbReference type="ChEBI" id="CHEBI:29105"/>
    </ligand>
</feature>
<dbReference type="PANTHER" id="PTHR21256:SF14">
    <property type="entry name" value="HISTIDINOL DEHYDROGENASE"/>
    <property type="match status" value="1"/>
</dbReference>
<protein>
    <recommendedName>
        <fullName evidence="4">Histidinol dehydrogenase homolog</fullName>
    </recommendedName>
</protein>
<dbReference type="RefSeq" id="WP_109563246.1">
    <property type="nucleotide sequence ID" value="NZ_QGDJ01000002.1"/>
</dbReference>
<evidence type="ECO:0000256" key="2">
    <source>
        <dbReference type="ARBA" id="ARBA00022833"/>
    </source>
</evidence>
<feature type="binding site" evidence="8">
    <location>
        <position position="407"/>
    </location>
    <ligand>
        <name>substrate</name>
    </ligand>
</feature>
<feature type="active site" description="Proton acceptor" evidence="6">
    <location>
        <position position="319"/>
    </location>
</feature>
<reference evidence="11 13" key="2">
    <citation type="submission" date="2018-03" db="EMBL/GenBank/DDBJ databases">
        <title>Genomic Encyclopedia of Archaeal and Bacterial Type Strains, Phase II (KMG-II): from individual species to whole genera.</title>
        <authorList>
            <person name="Goeker M."/>
        </authorList>
    </citation>
    <scope>NUCLEOTIDE SEQUENCE [LARGE SCALE GENOMIC DNA]</scope>
    <source>
        <strain evidence="11 13">DSM 25227</strain>
    </source>
</reference>
<dbReference type="GO" id="GO:0005829">
    <property type="term" value="C:cytosol"/>
    <property type="evidence" value="ECO:0007669"/>
    <property type="project" value="TreeGrafter"/>
</dbReference>
<evidence type="ECO:0000256" key="7">
    <source>
        <dbReference type="PIRSR" id="PIRSR000099-2"/>
    </source>
</evidence>
<accession>A0A2Y9AFC3</accession>
<feature type="binding site" evidence="7">
    <location>
        <position position="205"/>
    </location>
    <ligand>
        <name>NAD(+)</name>
        <dbReference type="ChEBI" id="CHEBI:57540"/>
    </ligand>
</feature>
<feature type="binding site" evidence="8">
    <location>
        <position position="250"/>
    </location>
    <ligand>
        <name>substrate</name>
    </ligand>
</feature>
<feature type="binding site" evidence="8">
    <location>
        <position position="228"/>
    </location>
    <ligand>
        <name>substrate</name>
    </ligand>
</feature>
<dbReference type="GO" id="GO:0004399">
    <property type="term" value="F:histidinol dehydrogenase activity"/>
    <property type="evidence" value="ECO:0007669"/>
    <property type="project" value="InterPro"/>
</dbReference>
<comment type="similarity">
    <text evidence="5 10">Belongs to the histidinol dehydrogenase family.</text>
</comment>